<comment type="cofactor">
    <cofactor evidence="1 13">
        <name>heme</name>
        <dbReference type="ChEBI" id="CHEBI:30413"/>
    </cofactor>
</comment>
<dbReference type="Pfam" id="PF00067">
    <property type="entry name" value="p450"/>
    <property type="match status" value="1"/>
</dbReference>
<evidence type="ECO:0000313" key="14">
    <source>
        <dbReference type="EMBL" id="PPQ75866.1"/>
    </source>
</evidence>
<keyword evidence="5 13" id="KW-0349">Heme</keyword>
<evidence type="ECO:0000256" key="13">
    <source>
        <dbReference type="PIRSR" id="PIRSR602403-1"/>
    </source>
</evidence>
<dbReference type="PANTHER" id="PTHR24305">
    <property type="entry name" value="CYTOCHROME P450"/>
    <property type="match status" value="1"/>
</dbReference>
<dbReference type="GO" id="GO:0020037">
    <property type="term" value="F:heme binding"/>
    <property type="evidence" value="ECO:0007669"/>
    <property type="project" value="InterPro"/>
</dbReference>
<comment type="caution">
    <text evidence="14">The sequence shown here is derived from an EMBL/GenBank/DDBJ whole genome shotgun (WGS) entry which is preliminary data.</text>
</comment>
<keyword evidence="12" id="KW-0472">Membrane</keyword>
<dbReference type="SUPFAM" id="SSF48264">
    <property type="entry name" value="Cytochrome P450"/>
    <property type="match status" value="1"/>
</dbReference>
<dbReference type="STRING" id="231916.A0A409WBI3"/>
<proteinExistence type="inferred from homology"/>
<dbReference type="AlphaFoldDB" id="A0A409WBI3"/>
<evidence type="ECO:0000256" key="10">
    <source>
        <dbReference type="ARBA" id="ARBA00023004"/>
    </source>
</evidence>
<name>A0A409WBI3_9AGAR</name>
<keyword evidence="9" id="KW-0560">Oxidoreductase</keyword>
<keyword evidence="8" id="KW-1133">Transmembrane helix</keyword>
<protein>
    <recommendedName>
        <fullName evidence="16">Cytochrome P450</fullName>
    </recommendedName>
</protein>
<dbReference type="GO" id="GO:0004497">
    <property type="term" value="F:monooxygenase activity"/>
    <property type="evidence" value="ECO:0007669"/>
    <property type="project" value="UniProtKB-KW"/>
</dbReference>
<organism evidence="14 15">
    <name type="scientific">Gymnopilus dilepis</name>
    <dbReference type="NCBI Taxonomy" id="231916"/>
    <lineage>
        <taxon>Eukaryota</taxon>
        <taxon>Fungi</taxon>
        <taxon>Dikarya</taxon>
        <taxon>Basidiomycota</taxon>
        <taxon>Agaricomycotina</taxon>
        <taxon>Agaricomycetes</taxon>
        <taxon>Agaricomycetidae</taxon>
        <taxon>Agaricales</taxon>
        <taxon>Agaricineae</taxon>
        <taxon>Hymenogastraceae</taxon>
        <taxon>Gymnopilus</taxon>
    </lineage>
</organism>
<keyword evidence="15" id="KW-1185">Reference proteome</keyword>
<comment type="subcellular location">
    <subcellularLocation>
        <location evidence="2">Membrane</location>
    </subcellularLocation>
</comment>
<evidence type="ECO:0000256" key="11">
    <source>
        <dbReference type="ARBA" id="ARBA00023033"/>
    </source>
</evidence>
<dbReference type="GO" id="GO:0016705">
    <property type="term" value="F:oxidoreductase activity, acting on paired donors, with incorporation or reduction of molecular oxygen"/>
    <property type="evidence" value="ECO:0007669"/>
    <property type="project" value="InterPro"/>
</dbReference>
<keyword evidence="10 13" id="KW-0408">Iron</keyword>
<dbReference type="PRINTS" id="PR00385">
    <property type="entry name" value="P450"/>
</dbReference>
<comment type="similarity">
    <text evidence="4">Belongs to the cytochrome P450 family.</text>
</comment>
<gene>
    <name evidence="14" type="ORF">CVT26_000282</name>
</gene>
<keyword evidence="7 13" id="KW-0479">Metal-binding</keyword>
<evidence type="ECO:0000256" key="2">
    <source>
        <dbReference type="ARBA" id="ARBA00004370"/>
    </source>
</evidence>
<reference evidence="14 15" key="1">
    <citation type="journal article" date="2018" name="Evol. Lett.">
        <title>Horizontal gene cluster transfer increased hallucinogenic mushroom diversity.</title>
        <authorList>
            <person name="Reynolds H.T."/>
            <person name="Vijayakumar V."/>
            <person name="Gluck-Thaler E."/>
            <person name="Korotkin H.B."/>
            <person name="Matheny P.B."/>
            <person name="Slot J.C."/>
        </authorList>
    </citation>
    <scope>NUCLEOTIDE SEQUENCE [LARGE SCALE GENOMIC DNA]</scope>
    <source>
        <strain evidence="14 15">SRW20</strain>
    </source>
</reference>
<feature type="binding site" description="axial binding residue" evidence="13">
    <location>
        <position position="405"/>
    </location>
    <ligand>
        <name>heme</name>
        <dbReference type="ChEBI" id="CHEBI:30413"/>
    </ligand>
    <ligandPart>
        <name>Fe</name>
        <dbReference type="ChEBI" id="CHEBI:18248"/>
    </ligandPart>
</feature>
<dbReference type="InterPro" id="IPR036396">
    <property type="entry name" value="Cyt_P450_sf"/>
</dbReference>
<evidence type="ECO:0000256" key="3">
    <source>
        <dbReference type="ARBA" id="ARBA00004721"/>
    </source>
</evidence>
<keyword evidence="6" id="KW-0812">Transmembrane</keyword>
<dbReference type="Gene3D" id="1.10.630.10">
    <property type="entry name" value="Cytochrome P450"/>
    <property type="match status" value="1"/>
</dbReference>
<dbReference type="GO" id="GO:0005506">
    <property type="term" value="F:iron ion binding"/>
    <property type="evidence" value="ECO:0007669"/>
    <property type="project" value="InterPro"/>
</dbReference>
<evidence type="ECO:0000256" key="5">
    <source>
        <dbReference type="ARBA" id="ARBA00022617"/>
    </source>
</evidence>
<evidence type="ECO:0000256" key="6">
    <source>
        <dbReference type="ARBA" id="ARBA00022692"/>
    </source>
</evidence>
<evidence type="ECO:0000256" key="9">
    <source>
        <dbReference type="ARBA" id="ARBA00023002"/>
    </source>
</evidence>
<dbReference type="PANTHER" id="PTHR24305:SF166">
    <property type="entry name" value="CYTOCHROME P450 12A4, MITOCHONDRIAL-RELATED"/>
    <property type="match status" value="1"/>
</dbReference>
<evidence type="ECO:0000256" key="4">
    <source>
        <dbReference type="ARBA" id="ARBA00010617"/>
    </source>
</evidence>
<feature type="non-terminal residue" evidence="14">
    <location>
        <position position="1"/>
    </location>
</feature>
<accession>A0A409WBI3</accession>
<dbReference type="InParanoid" id="A0A409WBI3"/>
<dbReference type="InterPro" id="IPR001128">
    <property type="entry name" value="Cyt_P450"/>
</dbReference>
<dbReference type="OrthoDB" id="1470350at2759"/>
<dbReference type="InterPro" id="IPR050121">
    <property type="entry name" value="Cytochrome_P450_monoxygenase"/>
</dbReference>
<dbReference type="EMBL" id="NHYE01005220">
    <property type="protein sequence ID" value="PPQ75866.1"/>
    <property type="molecule type" value="Genomic_DNA"/>
</dbReference>
<evidence type="ECO:0000256" key="12">
    <source>
        <dbReference type="ARBA" id="ARBA00023136"/>
    </source>
</evidence>
<dbReference type="GO" id="GO:0016020">
    <property type="term" value="C:membrane"/>
    <property type="evidence" value="ECO:0007669"/>
    <property type="project" value="UniProtKB-SubCell"/>
</dbReference>
<sequence length="465" mass="51993">DTQLYVFDPLAIKQVINNVDTYPPTDLFLQANRMMLGTGLLSCVDITPGAAHRRQRRLLSHAFSPENLRLMSPIFFDVADTIKTVIRTELENSPIDSTTIDLLALASKGALEIVGKAGLGYSFQPFSDYKHPYIQAFQTLIPIVFGMFTARKTIESFVDYIPPSFGRFVVEWTPWGKLQRIVKMVDILDKMSEEVYSERLSDLVSDKYQSSSLEAKGNDVISTIIKQNAKIPLEERLSEADIRGQVATLILTATDTTAGAISRILHVLAEHPIAQEKLRQEVRQTQLSFDTVQSLPFLDAVCKETLRLHPPVPFTTRTTKQSSVLTVSKPIRTEDGNTISDMFIPKNTKIVVGILAYNRNREIWGPDADVWNPERWFDLPEAVKSNNHAGVYSNTMTFYGGGKGCIGYKFSELEIKIVVSTLIQAYSFTLGDEKIKWCYPGMAKPMVDGNASPQMPLRVTASPDS</sequence>
<evidence type="ECO:0008006" key="16">
    <source>
        <dbReference type="Google" id="ProtNLM"/>
    </source>
</evidence>
<evidence type="ECO:0000313" key="15">
    <source>
        <dbReference type="Proteomes" id="UP000284706"/>
    </source>
</evidence>
<evidence type="ECO:0000256" key="1">
    <source>
        <dbReference type="ARBA" id="ARBA00001971"/>
    </source>
</evidence>
<dbReference type="InterPro" id="IPR002403">
    <property type="entry name" value="Cyt_P450_E_grp-IV"/>
</dbReference>
<comment type="pathway">
    <text evidence="3">Secondary metabolite biosynthesis; terpenoid biosynthesis.</text>
</comment>
<keyword evidence="11" id="KW-0503">Monooxygenase</keyword>
<dbReference type="PRINTS" id="PR00465">
    <property type="entry name" value="EP450IV"/>
</dbReference>
<evidence type="ECO:0000256" key="7">
    <source>
        <dbReference type="ARBA" id="ARBA00022723"/>
    </source>
</evidence>
<dbReference type="Proteomes" id="UP000284706">
    <property type="component" value="Unassembled WGS sequence"/>
</dbReference>
<evidence type="ECO:0000256" key="8">
    <source>
        <dbReference type="ARBA" id="ARBA00022989"/>
    </source>
</evidence>